<keyword evidence="4 6" id="KW-1133">Transmembrane helix</keyword>
<comment type="subcellular location">
    <subcellularLocation>
        <location evidence="1">Membrane</location>
        <topology evidence="1">Multi-pass membrane protein</topology>
    </subcellularLocation>
</comment>
<dbReference type="AlphaFoldDB" id="A0A377JM63"/>
<dbReference type="Proteomes" id="UP000255335">
    <property type="component" value="Unassembled WGS sequence"/>
</dbReference>
<dbReference type="PANTHER" id="PTHR21716:SF4">
    <property type="entry name" value="TRANSMEMBRANE PROTEIN 245"/>
    <property type="match status" value="1"/>
</dbReference>
<evidence type="ECO:0000256" key="6">
    <source>
        <dbReference type="SAM" id="Phobius"/>
    </source>
</evidence>
<evidence type="ECO:0000313" key="7">
    <source>
        <dbReference type="EMBL" id="STP08879.1"/>
    </source>
</evidence>
<feature type="transmembrane region" description="Helical" evidence="6">
    <location>
        <begin position="25"/>
        <end position="47"/>
    </location>
</feature>
<comment type="similarity">
    <text evidence="2">Belongs to the autoinducer-2 exporter (AI-2E) (TC 2.A.86) family.</text>
</comment>
<feature type="transmembrane region" description="Helical" evidence="6">
    <location>
        <begin position="314"/>
        <end position="336"/>
    </location>
</feature>
<organism evidence="7 8">
    <name type="scientific">Helicobacter cinaedi</name>
    <dbReference type="NCBI Taxonomy" id="213"/>
    <lineage>
        <taxon>Bacteria</taxon>
        <taxon>Pseudomonadati</taxon>
        <taxon>Campylobacterota</taxon>
        <taxon>Epsilonproteobacteria</taxon>
        <taxon>Campylobacterales</taxon>
        <taxon>Helicobacteraceae</taxon>
        <taxon>Helicobacter</taxon>
    </lineage>
</organism>
<feature type="transmembrane region" description="Helical" evidence="6">
    <location>
        <begin position="227"/>
        <end position="247"/>
    </location>
</feature>
<proteinExistence type="inferred from homology"/>
<protein>
    <submittedName>
        <fullName evidence="7">Putative acid membrane antigen A</fullName>
    </submittedName>
</protein>
<dbReference type="GO" id="GO:0016020">
    <property type="term" value="C:membrane"/>
    <property type="evidence" value="ECO:0007669"/>
    <property type="project" value="UniProtKB-SubCell"/>
</dbReference>
<reference evidence="7 8" key="1">
    <citation type="submission" date="2018-06" db="EMBL/GenBank/DDBJ databases">
        <authorList>
            <consortium name="Pathogen Informatics"/>
            <person name="Doyle S."/>
        </authorList>
    </citation>
    <scope>NUCLEOTIDE SEQUENCE [LARGE SCALE GENOMIC DNA]</scope>
    <source>
        <strain evidence="7 8">NCTC12221</strain>
    </source>
</reference>
<feature type="transmembrane region" description="Helical" evidence="6">
    <location>
        <begin position="54"/>
        <end position="76"/>
    </location>
</feature>
<dbReference type="Pfam" id="PF01594">
    <property type="entry name" value="AI-2E_transport"/>
    <property type="match status" value="1"/>
</dbReference>
<evidence type="ECO:0000256" key="3">
    <source>
        <dbReference type="ARBA" id="ARBA00022692"/>
    </source>
</evidence>
<keyword evidence="3 6" id="KW-0812">Transmembrane</keyword>
<dbReference type="RefSeq" id="WP_115025687.1">
    <property type="nucleotide sequence ID" value="NZ_UGHZ01000001.1"/>
</dbReference>
<feature type="transmembrane region" description="Helical" evidence="6">
    <location>
        <begin position="144"/>
        <end position="163"/>
    </location>
</feature>
<dbReference type="PANTHER" id="PTHR21716">
    <property type="entry name" value="TRANSMEMBRANE PROTEIN"/>
    <property type="match status" value="1"/>
</dbReference>
<dbReference type="InterPro" id="IPR002549">
    <property type="entry name" value="AI-2E-like"/>
</dbReference>
<feature type="transmembrane region" description="Helical" evidence="6">
    <location>
        <begin position="259"/>
        <end position="279"/>
    </location>
</feature>
<name>A0A377JM63_9HELI</name>
<evidence type="ECO:0000256" key="4">
    <source>
        <dbReference type="ARBA" id="ARBA00022989"/>
    </source>
</evidence>
<sequence length="355" mass="39572">MRAITFFWLVFIVSAYSMYHIYAAYLMDILIALLLYIVTYGLYAWILKRVKYPVVSATLSICILILLLVVPLFFLFKTIITSAAELNPTDFSAFVEGSKEQILSLLVSFPEIEVKARDILSSISASSILGYVLNFSSQLGKSSLGFMVDTGFIIVFLFFYFLYGKQAYDYVIELIPFENMQISNVLDEVTNVIKVVFYTSLVNIVLQGAAFGILIMFFGYDGVFFGMLYGFASIVPIVGGGLVWLPLAGYEFYLGNTHNAIIIALYALIVCAVLIDNVIKPILIGLINKKVLKTSVRINELLIFFAILAGLTSIGFWGIILGPAITALFISLLRIYRKQTAKESLTPTHEEKIGL</sequence>
<feature type="transmembrane region" description="Helical" evidence="6">
    <location>
        <begin position="195"/>
        <end position="220"/>
    </location>
</feature>
<evidence type="ECO:0000256" key="5">
    <source>
        <dbReference type="ARBA" id="ARBA00023136"/>
    </source>
</evidence>
<gene>
    <name evidence="7" type="ORF">NCTC12221_00302</name>
</gene>
<accession>A0A377JM63</accession>
<evidence type="ECO:0000313" key="8">
    <source>
        <dbReference type="Proteomes" id="UP000255335"/>
    </source>
</evidence>
<keyword evidence="5 6" id="KW-0472">Membrane</keyword>
<evidence type="ECO:0000256" key="2">
    <source>
        <dbReference type="ARBA" id="ARBA00009773"/>
    </source>
</evidence>
<dbReference type="EMBL" id="UGHZ01000001">
    <property type="protein sequence ID" value="STP08879.1"/>
    <property type="molecule type" value="Genomic_DNA"/>
</dbReference>
<evidence type="ECO:0000256" key="1">
    <source>
        <dbReference type="ARBA" id="ARBA00004141"/>
    </source>
</evidence>